<dbReference type="PROSITE" id="PS00149">
    <property type="entry name" value="SULFATASE_2"/>
    <property type="match status" value="1"/>
</dbReference>
<dbReference type="PROSITE" id="PS51257">
    <property type="entry name" value="PROKAR_LIPOPROTEIN"/>
    <property type="match status" value="1"/>
</dbReference>
<name>A0A4V3P4L2_9FLAO</name>
<dbReference type="CDD" id="cd16143">
    <property type="entry name" value="ARS_like"/>
    <property type="match status" value="1"/>
</dbReference>
<proteinExistence type="inferred from homology"/>
<evidence type="ECO:0000259" key="3">
    <source>
        <dbReference type="Pfam" id="PF00884"/>
    </source>
</evidence>
<keyword evidence="2" id="KW-0378">Hydrolase</keyword>
<comment type="caution">
    <text evidence="4">The sequence shown here is derived from an EMBL/GenBank/DDBJ whole genome shotgun (WGS) entry which is preliminary data.</text>
</comment>
<dbReference type="RefSeq" id="WP_135877746.1">
    <property type="nucleotide sequence ID" value="NZ_SRSO01000019.1"/>
</dbReference>
<evidence type="ECO:0000313" key="4">
    <source>
        <dbReference type="EMBL" id="TGV01874.1"/>
    </source>
</evidence>
<dbReference type="PROSITE" id="PS00523">
    <property type="entry name" value="SULFATASE_1"/>
    <property type="match status" value="1"/>
</dbReference>
<dbReference type="PANTHER" id="PTHR43751:SF7">
    <property type="entry name" value="ARYLSULPHATASE A"/>
    <property type="match status" value="1"/>
</dbReference>
<dbReference type="PANTHER" id="PTHR43751">
    <property type="entry name" value="SULFATASE"/>
    <property type="match status" value="1"/>
</dbReference>
<sequence>MKNFKRTTLLLVSVLLLGISCKDKPAEKENEVGTTSKNPNIVIIYLDDLGYGDLSVYGATELQTPNIDALANGGVKFTDGYASSATCTPSRYALLTGMYPWRNKKAKILPGTAPLLISTEQQTLPKMLKNQGYQTAIVGKWHLGLGTGIVDWNQRVSPGPNEVGFDESYILAATQDRVPTVYIDNGHVVGLDANDPIFVDYKNNFEGEPTAIDNPEMVKMKWHHGHNNSIVNGIGRIGYMKGGESAKWSDIDMADHFLEKAQNYVKTHKDKPFFLYYAMQQPHVPRTPHPRFVGKSGLGPRGDVIVEADWCIGEFMKTLEEEGVLENTLIVFSSDNGPVLNDGYYDDAVEKSGNHDPKGGLRGGKYSIFEAGTRVPFITYWKGEIQPSTSDAIVCQMDLLASLANLVGAKETTTDSKEILNALLGKSKIGRESLIIEATGKTALRQGNWLIIPPYKGKNFREKVGIEVGNFPEFQLYNLKEDIGQQDNLAKSNPEKLAEMIDIYESLRGKDYNKGVKEVVFK</sequence>
<dbReference type="Gene3D" id="3.30.1120.10">
    <property type="match status" value="1"/>
</dbReference>
<dbReference type="GO" id="GO:0016787">
    <property type="term" value="F:hydrolase activity"/>
    <property type="evidence" value="ECO:0007669"/>
    <property type="project" value="UniProtKB-KW"/>
</dbReference>
<dbReference type="Pfam" id="PF00884">
    <property type="entry name" value="Sulfatase"/>
    <property type="match status" value="1"/>
</dbReference>
<gene>
    <name evidence="4" type="ORF">EM932_13645</name>
</gene>
<comment type="similarity">
    <text evidence="1">Belongs to the sulfatase family.</text>
</comment>
<dbReference type="EMBL" id="SRSO01000019">
    <property type="protein sequence ID" value="TGV01874.1"/>
    <property type="molecule type" value="Genomic_DNA"/>
</dbReference>
<evidence type="ECO:0000256" key="1">
    <source>
        <dbReference type="ARBA" id="ARBA00008779"/>
    </source>
</evidence>
<reference evidence="4 5" key="1">
    <citation type="submission" date="2019-04" db="EMBL/GenBank/DDBJ databases">
        <authorList>
            <person name="Liu A."/>
        </authorList>
    </citation>
    <scope>NUCLEOTIDE SEQUENCE [LARGE SCALE GENOMIC DNA]</scope>
    <source>
        <strain evidence="4 5">RZ03</strain>
    </source>
</reference>
<dbReference type="InterPro" id="IPR000917">
    <property type="entry name" value="Sulfatase_N"/>
</dbReference>
<organism evidence="4 5">
    <name type="scientific">Flavivirga rizhaonensis</name>
    <dbReference type="NCBI Taxonomy" id="2559571"/>
    <lineage>
        <taxon>Bacteria</taxon>
        <taxon>Pseudomonadati</taxon>
        <taxon>Bacteroidota</taxon>
        <taxon>Flavobacteriia</taxon>
        <taxon>Flavobacteriales</taxon>
        <taxon>Flavobacteriaceae</taxon>
        <taxon>Flavivirga</taxon>
    </lineage>
</organism>
<evidence type="ECO:0000313" key="5">
    <source>
        <dbReference type="Proteomes" id="UP000307602"/>
    </source>
</evidence>
<dbReference type="SUPFAM" id="SSF53649">
    <property type="entry name" value="Alkaline phosphatase-like"/>
    <property type="match status" value="1"/>
</dbReference>
<dbReference type="AlphaFoldDB" id="A0A4V3P4L2"/>
<protein>
    <submittedName>
        <fullName evidence="4">Arylsulfatase</fullName>
    </submittedName>
</protein>
<dbReference type="InterPro" id="IPR024607">
    <property type="entry name" value="Sulfatase_CS"/>
</dbReference>
<dbReference type="Proteomes" id="UP000307602">
    <property type="component" value="Unassembled WGS sequence"/>
</dbReference>
<keyword evidence="5" id="KW-1185">Reference proteome</keyword>
<feature type="domain" description="Sulfatase N-terminal" evidence="3">
    <location>
        <begin position="39"/>
        <end position="408"/>
    </location>
</feature>
<dbReference type="InterPro" id="IPR052701">
    <property type="entry name" value="GAG_Ulvan_Degrading_Sulfatases"/>
</dbReference>
<evidence type="ECO:0000256" key="2">
    <source>
        <dbReference type="ARBA" id="ARBA00022801"/>
    </source>
</evidence>
<dbReference type="OrthoDB" id="975025at2"/>
<accession>A0A4V3P4L2</accession>
<dbReference type="Gene3D" id="3.40.720.10">
    <property type="entry name" value="Alkaline Phosphatase, subunit A"/>
    <property type="match status" value="1"/>
</dbReference>
<dbReference type="InterPro" id="IPR017850">
    <property type="entry name" value="Alkaline_phosphatase_core_sf"/>
</dbReference>